<evidence type="ECO:0008006" key="4">
    <source>
        <dbReference type="Google" id="ProtNLM"/>
    </source>
</evidence>
<evidence type="ECO:0000256" key="1">
    <source>
        <dbReference type="SAM" id="SignalP"/>
    </source>
</evidence>
<protein>
    <recommendedName>
        <fullName evidence="4">Secreted protein</fullName>
    </recommendedName>
</protein>
<evidence type="ECO:0000313" key="2">
    <source>
        <dbReference type="EMBL" id="TYK94615.1"/>
    </source>
</evidence>
<reference evidence="2 3" key="1">
    <citation type="submission" date="2019-02" db="EMBL/GenBank/DDBJ databases">
        <title>Novel genomic isolates of S. pyogenes and S. dysgalactiae subsp. equisimilis associated to necrotising fasciitis (NSTI).</title>
        <authorList>
            <person name="Barrantes I."/>
        </authorList>
    </citation>
    <scope>NUCLEOTIDE SEQUENCE [LARGE SCALE GENOMIC DNA]</scope>
    <source>
        <strain evidence="2 3">SPY5003</strain>
    </source>
</reference>
<feature type="chain" id="PRO_5038863373" description="Secreted protein" evidence="1">
    <location>
        <begin position="22"/>
        <end position="78"/>
    </location>
</feature>
<dbReference type="NCBIfam" id="NF043072">
    <property type="entry name" value="GAS_sig_Nterm"/>
    <property type="match status" value="1"/>
</dbReference>
<dbReference type="InterPro" id="IPR049960">
    <property type="entry name" value="SpoV_N"/>
</dbReference>
<gene>
    <name evidence="2" type="ORF">E0F67_07105</name>
</gene>
<comment type="caution">
    <text evidence="2">The sequence shown here is derived from an EMBL/GenBank/DDBJ whole genome shotgun (WGS) entry which is preliminary data.</text>
</comment>
<feature type="signal peptide" evidence="1">
    <location>
        <begin position="1"/>
        <end position="21"/>
    </location>
</feature>
<organism evidence="2 3">
    <name type="scientific">Streptococcus pyogenes</name>
    <dbReference type="NCBI Taxonomy" id="1314"/>
    <lineage>
        <taxon>Bacteria</taxon>
        <taxon>Bacillati</taxon>
        <taxon>Bacillota</taxon>
        <taxon>Bacilli</taxon>
        <taxon>Lactobacillales</taxon>
        <taxon>Streptococcaceae</taxon>
        <taxon>Streptococcus</taxon>
    </lineage>
</organism>
<proteinExistence type="predicted"/>
<dbReference type="RefSeq" id="WP_032465557.1">
    <property type="nucleotide sequence ID" value="NZ_CAAHHJ010000001.1"/>
</dbReference>
<accession>A0A5S4TD13</accession>
<dbReference type="Proteomes" id="UP000325300">
    <property type="component" value="Unassembled WGS sequence"/>
</dbReference>
<sequence length="78" mass="8614">MKKKLSLFMIATAAVVSLSLATPENQTVSANDTQVTCVGCPDCGPKWSCCPLTCMRDLLRGWGRSAAYYCTWGYYYSE</sequence>
<keyword evidence="1" id="KW-0732">Signal</keyword>
<evidence type="ECO:0000313" key="3">
    <source>
        <dbReference type="Proteomes" id="UP000325300"/>
    </source>
</evidence>
<name>A0A5S4TD13_STRPY</name>
<dbReference type="AlphaFoldDB" id="A0A5S4TD13"/>
<dbReference type="EMBL" id="SJLI01000005">
    <property type="protein sequence ID" value="TYK94615.1"/>
    <property type="molecule type" value="Genomic_DNA"/>
</dbReference>